<accession>A0A251URH6</accession>
<sequence>MVFRFAPTSSGSCPAATTMVGYDWFQVSSPVLQQTSDKNPVSGWFQATVATNGDGGSAQ</sequence>
<evidence type="ECO:0000313" key="2">
    <source>
        <dbReference type="EMBL" id="OTG24931.1"/>
    </source>
</evidence>
<proteinExistence type="predicted"/>
<reference evidence="1 3" key="1">
    <citation type="journal article" date="2017" name="Nature">
        <title>The sunflower genome provides insights into oil metabolism, flowering and Asterid evolution.</title>
        <authorList>
            <person name="Badouin H."/>
            <person name="Gouzy J."/>
            <person name="Grassa C.J."/>
            <person name="Murat F."/>
            <person name="Staton S.E."/>
            <person name="Cottret L."/>
            <person name="Lelandais-Briere C."/>
            <person name="Owens G.L."/>
            <person name="Carrere S."/>
            <person name="Mayjonade B."/>
            <person name="Legrand L."/>
            <person name="Gill N."/>
            <person name="Kane N.C."/>
            <person name="Bowers J.E."/>
            <person name="Hubner S."/>
            <person name="Bellec A."/>
            <person name="Berard A."/>
            <person name="Berges H."/>
            <person name="Blanchet N."/>
            <person name="Boniface M.C."/>
            <person name="Brunel D."/>
            <person name="Catrice O."/>
            <person name="Chaidir N."/>
            <person name="Claudel C."/>
            <person name="Donnadieu C."/>
            <person name="Faraut T."/>
            <person name="Fievet G."/>
            <person name="Helmstetter N."/>
            <person name="King M."/>
            <person name="Knapp S.J."/>
            <person name="Lai Z."/>
            <person name="Le Paslier M.C."/>
            <person name="Lippi Y."/>
            <person name="Lorenzon L."/>
            <person name="Mandel J.R."/>
            <person name="Marage G."/>
            <person name="Marchand G."/>
            <person name="Marquand E."/>
            <person name="Bret-Mestries E."/>
            <person name="Morien E."/>
            <person name="Nambeesan S."/>
            <person name="Nguyen T."/>
            <person name="Pegot-Espagnet P."/>
            <person name="Pouilly N."/>
            <person name="Raftis F."/>
            <person name="Sallet E."/>
            <person name="Schiex T."/>
            <person name="Thomas J."/>
            <person name="Vandecasteele C."/>
            <person name="Vares D."/>
            <person name="Vear F."/>
            <person name="Vautrin S."/>
            <person name="Crespi M."/>
            <person name="Mangin B."/>
            <person name="Burke J.M."/>
            <person name="Salse J."/>
            <person name="Munos S."/>
            <person name="Vincourt P."/>
            <person name="Rieseberg L.H."/>
            <person name="Langlade N.B."/>
        </authorList>
    </citation>
    <scope>NUCLEOTIDE SEQUENCE [LARGE SCALE GENOMIC DNA]</scope>
    <source>
        <strain evidence="3">cv. SF193</strain>
        <tissue evidence="1">Leaves</tissue>
    </source>
</reference>
<dbReference type="Proteomes" id="UP000215914">
    <property type="component" value="Chromosome 5"/>
</dbReference>
<dbReference type="AlphaFoldDB" id="A0A251URH6"/>
<dbReference type="Gramene" id="mRNA:HanXRQr2_Chr05g0201641">
    <property type="protein sequence ID" value="mRNA:HanXRQr2_Chr05g0201641"/>
    <property type="gene ID" value="HanXRQr2_Chr05g0201641"/>
</dbReference>
<protein>
    <submittedName>
        <fullName evidence="2">Uncharacterized protein</fullName>
    </submittedName>
</protein>
<reference evidence="2" key="2">
    <citation type="submission" date="2017-02" db="EMBL/GenBank/DDBJ databases">
        <title>Sunflower complete genome.</title>
        <authorList>
            <person name="Langlade N."/>
            <person name="Munos S."/>
        </authorList>
    </citation>
    <scope>NUCLEOTIDE SEQUENCE [LARGE SCALE GENOMIC DNA]</scope>
    <source>
        <tissue evidence="2">Leaves</tissue>
    </source>
</reference>
<name>A0A251URH6_HELAN</name>
<dbReference type="EMBL" id="MNCJ02000320">
    <property type="protein sequence ID" value="KAF5804820.1"/>
    <property type="molecule type" value="Genomic_DNA"/>
</dbReference>
<keyword evidence="3" id="KW-1185">Reference proteome</keyword>
<reference evidence="1" key="3">
    <citation type="submission" date="2020-06" db="EMBL/GenBank/DDBJ databases">
        <title>Helianthus annuus Genome sequencing and assembly Release 2.</title>
        <authorList>
            <person name="Gouzy J."/>
            <person name="Langlade N."/>
            <person name="Munos S."/>
        </authorList>
    </citation>
    <scope>NUCLEOTIDE SEQUENCE</scope>
    <source>
        <tissue evidence="1">Leaves</tissue>
    </source>
</reference>
<evidence type="ECO:0000313" key="1">
    <source>
        <dbReference type="EMBL" id="KAF5804820.1"/>
    </source>
</evidence>
<dbReference type="InParanoid" id="A0A251URH6"/>
<gene>
    <name evidence="2" type="ORF">HannXRQ_Chr05g0142121</name>
    <name evidence="1" type="ORF">HanXRQr2_Chr05g0201641</name>
</gene>
<evidence type="ECO:0000313" key="3">
    <source>
        <dbReference type="Proteomes" id="UP000215914"/>
    </source>
</evidence>
<organism evidence="2 3">
    <name type="scientific">Helianthus annuus</name>
    <name type="common">Common sunflower</name>
    <dbReference type="NCBI Taxonomy" id="4232"/>
    <lineage>
        <taxon>Eukaryota</taxon>
        <taxon>Viridiplantae</taxon>
        <taxon>Streptophyta</taxon>
        <taxon>Embryophyta</taxon>
        <taxon>Tracheophyta</taxon>
        <taxon>Spermatophyta</taxon>
        <taxon>Magnoliopsida</taxon>
        <taxon>eudicotyledons</taxon>
        <taxon>Gunneridae</taxon>
        <taxon>Pentapetalae</taxon>
        <taxon>asterids</taxon>
        <taxon>campanulids</taxon>
        <taxon>Asterales</taxon>
        <taxon>Asteraceae</taxon>
        <taxon>Asteroideae</taxon>
        <taxon>Heliantheae alliance</taxon>
        <taxon>Heliantheae</taxon>
        <taxon>Helianthus</taxon>
    </lineage>
</organism>
<dbReference type="EMBL" id="CM007894">
    <property type="protein sequence ID" value="OTG24931.1"/>
    <property type="molecule type" value="Genomic_DNA"/>
</dbReference>